<reference evidence="1 2" key="1">
    <citation type="submission" date="2020-04" db="EMBL/GenBank/DDBJ databases">
        <title>Novel species.</title>
        <authorList>
            <person name="Teo W.F.A."/>
            <person name="Lipun K."/>
            <person name="Srisuk N."/>
            <person name="Duangmal K."/>
        </authorList>
    </citation>
    <scope>NUCLEOTIDE SEQUENCE [LARGE SCALE GENOMIC DNA]</scope>
    <source>
        <strain evidence="1 2">K13G38</strain>
    </source>
</reference>
<evidence type="ECO:0008006" key="3">
    <source>
        <dbReference type="Google" id="ProtNLM"/>
    </source>
</evidence>
<organism evidence="1 2">
    <name type="scientific">Amycolatopsis acididurans</name>
    <dbReference type="NCBI Taxonomy" id="2724524"/>
    <lineage>
        <taxon>Bacteria</taxon>
        <taxon>Bacillati</taxon>
        <taxon>Actinomycetota</taxon>
        <taxon>Actinomycetes</taxon>
        <taxon>Pseudonocardiales</taxon>
        <taxon>Pseudonocardiaceae</taxon>
        <taxon>Amycolatopsis</taxon>
    </lineage>
</organism>
<name>A0ABX1JDK5_9PSEU</name>
<proteinExistence type="predicted"/>
<comment type="caution">
    <text evidence="1">The sequence shown here is derived from an EMBL/GenBank/DDBJ whole genome shotgun (WGS) entry which is preliminary data.</text>
</comment>
<evidence type="ECO:0000313" key="1">
    <source>
        <dbReference type="EMBL" id="NKQ57326.1"/>
    </source>
</evidence>
<dbReference type="RefSeq" id="WP_168520350.1">
    <property type="nucleotide sequence ID" value="NZ_JAAXLS010000034.1"/>
</dbReference>
<protein>
    <recommendedName>
        <fullName evidence="3">4Fe-4S ferredoxin-type domain-containing protein</fullName>
    </recommendedName>
</protein>
<dbReference type="EMBL" id="JAAXLS010000034">
    <property type="protein sequence ID" value="NKQ57326.1"/>
    <property type="molecule type" value="Genomic_DNA"/>
</dbReference>
<sequence>MSTQCFNDGQPSAVVLVREDVDPPHISTGGLCTSCATCTSPGCTELGTILDAEYEEPWCTRHAAQFSGDEAVHGPNLVPINSDRYRELTS</sequence>
<gene>
    <name evidence="1" type="ORF">HFP15_31115</name>
</gene>
<keyword evidence="2" id="KW-1185">Reference proteome</keyword>
<evidence type="ECO:0000313" key="2">
    <source>
        <dbReference type="Proteomes" id="UP000715441"/>
    </source>
</evidence>
<dbReference type="Proteomes" id="UP000715441">
    <property type="component" value="Unassembled WGS sequence"/>
</dbReference>
<accession>A0ABX1JDK5</accession>